<feature type="binding site" evidence="7">
    <location>
        <position position="243"/>
    </location>
    <ligand>
        <name>substrate</name>
    </ligand>
</feature>
<sequence length="421" mass="45771">MLLPRTARLASTLRIAVNSKFNAFSRFYSDAAPGTLAKTPLHDLHVAKGAKMVPFAGYSMPVLYSGESVGESHNWVREKAGLFDVSHMVQHRLTGPGALPFLHFVTPSDLTRLPQFQSTLSVFLHPTTGGIVDDLIITSHGPEDFYIVTNAACKDKDLAYMARNMRHLSSSDIKHEVLIGQGLVALQGPLAKDILTEYLTGLTGSPVDLSKLYFGTSMFVEIPSLGEKLHVARAGYTGEDGFEISISEKNTETVTMGLLDVGSTGDRIRLSGLGARDSLRLEAGMCLYGHDLDDTTTPIEGGLKWLVGKTRAMDGNFLGAEIISRQYDSWSFVPRRRVGFIVEGPPAREDAEIVEKGTDDVIGKITSGCPSPTLGKNIAMGYIQSGFHKQGTEVGIKVRGKERSGTVTKMPFVETKYYKAP</sequence>
<keyword evidence="4 8" id="KW-0808">Transferase</keyword>
<dbReference type="FunCoup" id="D5GAR3">
    <property type="interactions" value="1146"/>
</dbReference>
<keyword evidence="8" id="KW-0809">Transit peptide</keyword>
<feature type="domain" description="GCVT N-terminal" evidence="9">
    <location>
        <begin position="41"/>
        <end position="309"/>
    </location>
</feature>
<dbReference type="SUPFAM" id="SSF103025">
    <property type="entry name" value="Folate-binding domain"/>
    <property type="match status" value="1"/>
</dbReference>
<dbReference type="Gene3D" id="4.10.1250.10">
    <property type="entry name" value="Aminomethyltransferase fragment"/>
    <property type="match status" value="1"/>
</dbReference>
<reference evidence="11 12" key="1">
    <citation type="journal article" date="2010" name="Nature">
        <title>Perigord black truffle genome uncovers evolutionary origins and mechanisms of symbiosis.</title>
        <authorList>
            <person name="Martin F."/>
            <person name="Kohler A."/>
            <person name="Murat C."/>
            <person name="Balestrini R."/>
            <person name="Coutinho P.M."/>
            <person name="Jaillon O."/>
            <person name="Montanini B."/>
            <person name="Morin E."/>
            <person name="Noel B."/>
            <person name="Percudani R."/>
            <person name="Porcel B."/>
            <person name="Rubini A."/>
            <person name="Amicucci A."/>
            <person name="Amselem J."/>
            <person name="Anthouard V."/>
            <person name="Arcioni S."/>
            <person name="Artiguenave F."/>
            <person name="Aury J.M."/>
            <person name="Ballario P."/>
            <person name="Bolchi A."/>
            <person name="Brenna A."/>
            <person name="Brun A."/>
            <person name="Buee M."/>
            <person name="Cantarel B."/>
            <person name="Chevalier G."/>
            <person name="Couloux A."/>
            <person name="Da Silva C."/>
            <person name="Denoeud F."/>
            <person name="Duplessis S."/>
            <person name="Ghignone S."/>
            <person name="Hilselberger B."/>
            <person name="Iotti M."/>
            <person name="Marcais B."/>
            <person name="Mello A."/>
            <person name="Miranda M."/>
            <person name="Pacioni G."/>
            <person name="Quesneville H."/>
            <person name="Riccioni C."/>
            <person name="Ruotolo R."/>
            <person name="Splivallo R."/>
            <person name="Stocchi V."/>
            <person name="Tisserant E."/>
            <person name="Viscomi A.R."/>
            <person name="Zambonelli A."/>
            <person name="Zampieri E."/>
            <person name="Henrissat B."/>
            <person name="Lebrun M.H."/>
            <person name="Paolocci F."/>
            <person name="Bonfante P."/>
            <person name="Ottonello S."/>
            <person name="Wincker P."/>
        </authorList>
    </citation>
    <scope>NUCLEOTIDE SEQUENCE [LARGE SCALE GENOMIC DNA]</scope>
    <source>
        <strain evidence="11 12">Mel28</strain>
    </source>
</reference>
<evidence type="ECO:0000256" key="7">
    <source>
        <dbReference type="PIRSR" id="PIRSR006487-1"/>
    </source>
</evidence>
<dbReference type="GO" id="GO:0005960">
    <property type="term" value="C:glycine cleavage complex"/>
    <property type="evidence" value="ECO:0007669"/>
    <property type="project" value="InterPro"/>
</dbReference>
<dbReference type="Proteomes" id="UP000006911">
    <property type="component" value="Unassembled WGS sequence"/>
</dbReference>
<evidence type="ECO:0000256" key="8">
    <source>
        <dbReference type="RuleBase" id="RU003981"/>
    </source>
</evidence>
<dbReference type="Gene3D" id="3.30.70.1400">
    <property type="entry name" value="Aminomethyltransferase beta-barrel domains"/>
    <property type="match status" value="1"/>
</dbReference>
<dbReference type="NCBIfam" id="TIGR00528">
    <property type="entry name" value="gcvT"/>
    <property type="match status" value="1"/>
</dbReference>
<comment type="subcellular location">
    <subcellularLocation>
        <location evidence="8">Mitochondrion</location>
    </subcellularLocation>
</comment>
<dbReference type="AlphaFoldDB" id="D5GAR3"/>
<dbReference type="OMA" id="MPVQYPA"/>
<dbReference type="InterPro" id="IPR028896">
    <property type="entry name" value="GcvT/YgfZ/DmdA"/>
</dbReference>
<feature type="domain" description="Aminomethyltransferase C-terminal" evidence="10">
    <location>
        <begin position="335"/>
        <end position="413"/>
    </location>
</feature>
<accession>D5GAR3</accession>
<dbReference type="InterPro" id="IPR029043">
    <property type="entry name" value="GcvT/YgfZ_C"/>
</dbReference>
<dbReference type="GO" id="GO:0008483">
    <property type="term" value="F:transaminase activity"/>
    <property type="evidence" value="ECO:0007669"/>
    <property type="project" value="UniProtKB-KW"/>
</dbReference>
<dbReference type="RefSeq" id="XP_002837415.1">
    <property type="nucleotide sequence ID" value="XM_002837369.1"/>
</dbReference>
<dbReference type="EC" id="2.1.2.10" evidence="2 8"/>
<dbReference type="KEGG" id="tml:GSTUM_00003750001"/>
<evidence type="ECO:0000256" key="2">
    <source>
        <dbReference type="ARBA" id="ARBA00012616"/>
    </source>
</evidence>
<comment type="catalytic activity">
    <reaction evidence="6 8">
        <text>N(6)-[(R)-S(8)-aminomethyldihydrolipoyl]-L-lysyl-[protein] + (6S)-5,6,7,8-tetrahydrofolate = N(6)-[(R)-dihydrolipoyl]-L-lysyl-[protein] + (6R)-5,10-methylene-5,6,7,8-tetrahydrofolate + NH4(+)</text>
        <dbReference type="Rhea" id="RHEA:16945"/>
        <dbReference type="Rhea" id="RHEA-COMP:10475"/>
        <dbReference type="Rhea" id="RHEA-COMP:10492"/>
        <dbReference type="ChEBI" id="CHEBI:15636"/>
        <dbReference type="ChEBI" id="CHEBI:28938"/>
        <dbReference type="ChEBI" id="CHEBI:57453"/>
        <dbReference type="ChEBI" id="CHEBI:83100"/>
        <dbReference type="ChEBI" id="CHEBI:83143"/>
        <dbReference type="EC" id="2.1.2.10"/>
    </reaction>
</comment>
<dbReference type="FunFam" id="2.40.30.110:FF:000002">
    <property type="entry name" value="Aminomethyltransferase"/>
    <property type="match status" value="1"/>
</dbReference>
<proteinExistence type="inferred from homology"/>
<dbReference type="GO" id="GO:0005739">
    <property type="term" value="C:mitochondrion"/>
    <property type="evidence" value="ECO:0007669"/>
    <property type="project" value="UniProtKB-SubCell"/>
</dbReference>
<name>D5GAR3_TUBMM</name>
<gene>
    <name evidence="11" type="ORF">GSTUM_00003750001</name>
</gene>
<keyword evidence="8" id="KW-0496">Mitochondrion</keyword>
<comment type="subunit">
    <text evidence="8">The glycine cleavage system is composed of four proteins: P, T, L and H.</text>
</comment>
<dbReference type="PANTHER" id="PTHR43757:SF2">
    <property type="entry name" value="AMINOMETHYLTRANSFERASE, MITOCHONDRIAL"/>
    <property type="match status" value="1"/>
</dbReference>
<dbReference type="EMBL" id="FN430085">
    <property type="protein sequence ID" value="CAZ81606.1"/>
    <property type="molecule type" value="Genomic_DNA"/>
</dbReference>
<dbReference type="NCBIfam" id="NF001567">
    <property type="entry name" value="PRK00389.1"/>
    <property type="match status" value="1"/>
</dbReference>
<evidence type="ECO:0000259" key="10">
    <source>
        <dbReference type="Pfam" id="PF08669"/>
    </source>
</evidence>
<dbReference type="InterPro" id="IPR006223">
    <property type="entry name" value="GcvT"/>
</dbReference>
<dbReference type="PIRSF" id="PIRSF006487">
    <property type="entry name" value="GcvT"/>
    <property type="match status" value="1"/>
</dbReference>
<dbReference type="Pfam" id="PF08669">
    <property type="entry name" value="GCV_T_C"/>
    <property type="match status" value="1"/>
</dbReference>
<evidence type="ECO:0000313" key="12">
    <source>
        <dbReference type="Proteomes" id="UP000006911"/>
    </source>
</evidence>
<evidence type="ECO:0000256" key="5">
    <source>
        <dbReference type="ARBA" id="ARBA00031395"/>
    </source>
</evidence>
<dbReference type="STRING" id="656061.D5GAR3"/>
<dbReference type="InParanoid" id="D5GAR3"/>
<evidence type="ECO:0000256" key="4">
    <source>
        <dbReference type="ARBA" id="ARBA00022679"/>
    </source>
</evidence>
<dbReference type="FunFam" id="3.30.70.1400:FF:000001">
    <property type="entry name" value="Aminomethyltransferase"/>
    <property type="match status" value="1"/>
</dbReference>
<dbReference type="GO" id="GO:0006546">
    <property type="term" value="P:glycine catabolic process"/>
    <property type="evidence" value="ECO:0007669"/>
    <property type="project" value="InterPro"/>
</dbReference>
<dbReference type="GO" id="GO:0004047">
    <property type="term" value="F:aminomethyltransferase activity"/>
    <property type="evidence" value="ECO:0007669"/>
    <property type="project" value="UniProtKB-EC"/>
</dbReference>
<keyword evidence="12" id="KW-1185">Reference proteome</keyword>
<organism evidence="11 12">
    <name type="scientific">Tuber melanosporum (strain Mel28)</name>
    <name type="common">Perigord black truffle</name>
    <dbReference type="NCBI Taxonomy" id="656061"/>
    <lineage>
        <taxon>Eukaryota</taxon>
        <taxon>Fungi</taxon>
        <taxon>Dikarya</taxon>
        <taxon>Ascomycota</taxon>
        <taxon>Pezizomycotina</taxon>
        <taxon>Pezizomycetes</taxon>
        <taxon>Pezizales</taxon>
        <taxon>Tuberaceae</taxon>
        <taxon>Tuber</taxon>
    </lineage>
</organism>
<dbReference type="PANTHER" id="PTHR43757">
    <property type="entry name" value="AMINOMETHYLTRANSFERASE"/>
    <property type="match status" value="1"/>
</dbReference>
<evidence type="ECO:0000256" key="6">
    <source>
        <dbReference type="ARBA" id="ARBA00047665"/>
    </source>
</evidence>
<dbReference type="InterPro" id="IPR013977">
    <property type="entry name" value="GcvT_C"/>
</dbReference>
<dbReference type="InterPro" id="IPR006222">
    <property type="entry name" value="GCVT_N"/>
</dbReference>
<dbReference type="GeneID" id="9187773"/>
<dbReference type="Gene3D" id="2.40.30.110">
    <property type="entry name" value="Aminomethyltransferase beta-barrel domains"/>
    <property type="match status" value="1"/>
</dbReference>
<evidence type="ECO:0000313" key="11">
    <source>
        <dbReference type="EMBL" id="CAZ81606.1"/>
    </source>
</evidence>
<dbReference type="SUPFAM" id="SSF101790">
    <property type="entry name" value="Aminomethyltransferase beta-barrel domain"/>
    <property type="match status" value="1"/>
</dbReference>
<evidence type="ECO:0000259" key="9">
    <source>
        <dbReference type="Pfam" id="PF01571"/>
    </source>
</evidence>
<dbReference type="Gene3D" id="3.30.1360.120">
    <property type="entry name" value="Probable tRNA modification gtpase trme, domain 1"/>
    <property type="match status" value="1"/>
</dbReference>
<comment type="similarity">
    <text evidence="1 8">Belongs to the GcvT family.</text>
</comment>
<comment type="function">
    <text evidence="8">The glycine cleavage system catalyzes the degradation of glycine.</text>
</comment>
<evidence type="ECO:0000256" key="1">
    <source>
        <dbReference type="ARBA" id="ARBA00008609"/>
    </source>
</evidence>
<dbReference type="HOGENOM" id="CLU_007884_10_0_1"/>
<dbReference type="eggNOG" id="KOG2770">
    <property type="taxonomic scope" value="Eukaryota"/>
</dbReference>
<evidence type="ECO:0000256" key="3">
    <source>
        <dbReference type="ARBA" id="ARBA00022576"/>
    </source>
</evidence>
<dbReference type="Pfam" id="PF01571">
    <property type="entry name" value="GCV_T"/>
    <property type="match status" value="1"/>
</dbReference>
<keyword evidence="3 8" id="KW-0032">Aminotransferase</keyword>
<dbReference type="InterPro" id="IPR027266">
    <property type="entry name" value="TrmE/GcvT-like"/>
</dbReference>
<protein>
    <recommendedName>
        <fullName evidence="2 8">Aminomethyltransferase</fullName>
        <ecNumber evidence="2 8">2.1.2.10</ecNumber>
    </recommendedName>
    <alternativeName>
        <fullName evidence="5 8">Glycine cleavage system T protein</fullName>
    </alternativeName>
</protein>